<protein>
    <recommendedName>
        <fullName evidence="1">HTH cro/C1-type domain-containing protein</fullName>
    </recommendedName>
</protein>
<sequence>MAKTTLGEYIRNLRNKRDIGVRELGRLVDVSGVHISSIEKNKNTPSPELLRKIAVILDADVDKLQAMANQVDPDVIDVIKKSPSAVPSFLRSAKGLTKAQWEKLEKTAIKMAKKKSKK</sequence>
<dbReference type="SMART" id="SM00530">
    <property type="entry name" value="HTH_XRE"/>
    <property type="match status" value="1"/>
</dbReference>
<evidence type="ECO:0000259" key="1">
    <source>
        <dbReference type="PROSITE" id="PS50943"/>
    </source>
</evidence>
<gene>
    <name evidence="2" type="ORF">METZ01_LOCUS429697</name>
</gene>
<dbReference type="EMBL" id="UINC01171990">
    <property type="protein sequence ID" value="SVD76843.1"/>
    <property type="molecule type" value="Genomic_DNA"/>
</dbReference>
<dbReference type="PROSITE" id="PS50943">
    <property type="entry name" value="HTH_CROC1"/>
    <property type="match status" value="1"/>
</dbReference>
<proteinExistence type="predicted"/>
<dbReference type="Gene3D" id="1.10.260.40">
    <property type="entry name" value="lambda repressor-like DNA-binding domains"/>
    <property type="match status" value="1"/>
</dbReference>
<organism evidence="2">
    <name type="scientific">marine metagenome</name>
    <dbReference type="NCBI Taxonomy" id="408172"/>
    <lineage>
        <taxon>unclassified sequences</taxon>
        <taxon>metagenomes</taxon>
        <taxon>ecological metagenomes</taxon>
    </lineage>
</organism>
<feature type="domain" description="HTH cro/C1-type" evidence="1">
    <location>
        <begin position="10"/>
        <end position="64"/>
    </location>
</feature>
<dbReference type="Pfam" id="PF13560">
    <property type="entry name" value="HTH_31"/>
    <property type="match status" value="1"/>
</dbReference>
<dbReference type="InterPro" id="IPR001387">
    <property type="entry name" value="Cro/C1-type_HTH"/>
</dbReference>
<dbReference type="InterPro" id="IPR010982">
    <property type="entry name" value="Lambda_DNA-bd_dom_sf"/>
</dbReference>
<accession>A0A382Y0S8</accession>
<dbReference type="AlphaFoldDB" id="A0A382Y0S8"/>
<dbReference type="SUPFAM" id="SSF47413">
    <property type="entry name" value="lambda repressor-like DNA-binding domains"/>
    <property type="match status" value="1"/>
</dbReference>
<evidence type="ECO:0000313" key="2">
    <source>
        <dbReference type="EMBL" id="SVD76843.1"/>
    </source>
</evidence>
<dbReference type="GO" id="GO:0003677">
    <property type="term" value="F:DNA binding"/>
    <property type="evidence" value="ECO:0007669"/>
    <property type="project" value="InterPro"/>
</dbReference>
<reference evidence="2" key="1">
    <citation type="submission" date="2018-05" db="EMBL/GenBank/DDBJ databases">
        <authorList>
            <person name="Lanie J.A."/>
            <person name="Ng W.-L."/>
            <person name="Kazmierczak K.M."/>
            <person name="Andrzejewski T.M."/>
            <person name="Davidsen T.M."/>
            <person name="Wayne K.J."/>
            <person name="Tettelin H."/>
            <person name="Glass J.I."/>
            <person name="Rusch D."/>
            <person name="Podicherti R."/>
            <person name="Tsui H.-C.T."/>
            <person name="Winkler M.E."/>
        </authorList>
    </citation>
    <scope>NUCLEOTIDE SEQUENCE</scope>
</reference>
<name>A0A382Y0S8_9ZZZZ</name>
<dbReference type="CDD" id="cd00093">
    <property type="entry name" value="HTH_XRE"/>
    <property type="match status" value="1"/>
</dbReference>